<feature type="compositionally biased region" description="Polar residues" evidence="22">
    <location>
        <begin position="851"/>
        <end position="862"/>
    </location>
</feature>
<evidence type="ECO:0000256" key="19">
    <source>
        <dbReference type="ARBA" id="ARBA00069281"/>
    </source>
</evidence>
<dbReference type="GeneTree" id="ENSGT00390000013015"/>
<evidence type="ECO:0000256" key="15">
    <source>
        <dbReference type="ARBA" id="ARBA00023242"/>
    </source>
</evidence>
<dbReference type="GO" id="GO:0005634">
    <property type="term" value="C:nucleus"/>
    <property type="evidence" value="ECO:0007669"/>
    <property type="project" value="UniProtKB-SubCell"/>
</dbReference>
<comment type="function">
    <text evidence="18">Serine/threonine-protein kinase that phosphorylates histone H3 at 'Thr-3' (H3T3ph) during mitosis. May act through H3T3ph to both position and modulate activation of AURKB and other components of the chromosomal passenger complex (CPC) at centromeres to ensure proper chromatid cohesion, metaphase alignment and normal progression through the cell cycle.</text>
</comment>
<dbReference type="SMART" id="SM00220">
    <property type="entry name" value="S_TKc"/>
    <property type="match status" value="1"/>
</dbReference>
<sequence>MKPPNICRPITVFQQFEQEAAGKSNMKPVKPLYLKTYGKQRRKVSAWISPEDRKQAFDSTPSSSDVSVFEPSKPQRIREKRTNAVSDRTARPAKKKAMLCLTEKSVHEGDMSNEENAPPLPPPAQQSRTARRKKSSVASCRAVRPAKRKTIHRITETSSDEENSRMLAPPPPSVLTQQSKTTRTSQLVSGHKVLMKRRGQQVSVTTESEEETSAPKGHRNSDKMRTNSNVYPRSAGRFVTQRRRVAAIKPKVPKASVSILSSSDDFTSTDFPYSRPSRKRKMPPALGPSSAENSMSAPFREISLNELADCSLGPCPRKPIFCSTPSAGSFSKREKLKPFSVNDLSCTPPSMSVNGIVSPPDCSLHCQQTDTDLPDHIEPSIDLFSEPKRRSESKSKNEGELQSANLLSADSGSSSQFVSAAAGGLDWLIETLKEKCLSTRCTVPLEKLDLLAELSSETTYSSCLGHSSSLHSRQTNEQLVDSGEGVDLSESLKASFCLHVSGTVNDTGDSFDQEASVSQSCSTNISPLVNSKQSVEHSTASPMEQSESVLYVQSIHHTDSSSEIIMSTHLESSSTVQTVEGKAIVAKSKSLTKRCSVQMKNLVLSQEQLKVFSKQTEEDSGKTQSAKTECAADLTAGLKEKCLTDKPIVGIKRVNLSQLKEILRPKGTLQKPAGDVPDSASDDQTKTDHLPESDDSKETTASKASVKNERLTTSEDETASDREVVKKRKKMPVAQKEKKQRSASTDRPGTMRKACVSGMSVSRWKNKGNASTHVIRSRAADCSINEMIPSQHKQPREFLGSTMNFSTPVKASRLNLSSLLADFTPHTKTWSRIKAALSVHRKGLVLLTPRSLRQSASGSPGRTDSADLSRDLFTTPLRTPLPKRLRSQLLDQHSLVCEDADLSDAEKVYAECGQQQPLRWEECILPQRMKQCLKIGEGTFGEVFSTNNESGDTVALKIIPVEGSEKVNGEDQKTFGEILHEIIISKELSSLKEKQHNQTHGFIGLKDLHCVQGCYPADFLKAWDTFDQQKGSENDRPDFFENDQIFIILEFEFGGIDLENSNGTLASLAVAKSILHQVTAALAVAEQELHFEHRDLHWGNVLVKTTKQKTGSFLINGTTHSLETRGVLVRIIDYSLSRLEIDDLTVSCDISNDEELFMGQGDYQFEIYRLMRQENGNNWAAYHPHTNVLWLHYLCSKLLSMKYRGSGGRSAKDVREELTGFYDNVLQYSSATEALQSCPMFQ</sequence>
<evidence type="ECO:0000256" key="14">
    <source>
        <dbReference type="ARBA" id="ARBA00023212"/>
    </source>
</evidence>
<evidence type="ECO:0000256" key="6">
    <source>
        <dbReference type="ARBA" id="ARBA00022454"/>
    </source>
</evidence>
<evidence type="ECO:0000256" key="20">
    <source>
        <dbReference type="ARBA" id="ARBA00081741"/>
    </source>
</evidence>
<feature type="domain" description="Protein kinase" evidence="23">
    <location>
        <begin position="929"/>
        <end position="1242"/>
    </location>
</feature>
<keyword evidence="12" id="KW-0418">Kinase</keyword>
<dbReference type="InterPro" id="IPR000719">
    <property type="entry name" value="Prot_kinase_dom"/>
</dbReference>
<evidence type="ECO:0000256" key="5">
    <source>
        <dbReference type="ARBA" id="ARBA00012513"/>
    </source>
</evidence>
<evidence type="ECO:0000256" key="8">
    <source>
        <dbReference type="ARBA" id="ARBA00022527"/>
    </source>
</evidence>
<evidence type="ECO:0000256" key="22">
    <source>
        <dbReference type="SAM" id="MobiDB-lite"/>
    </source>
</evidence>
<keyword evidence="7" id="KW-0963">Cytoplasm</keyword>
<feature type="compositionally biased region" description="Polar residues" evidence="22">
    <location>
        <begin position="174"/>
        <end position="188"/>
    </location>
</feature>
<keyword evidence="8" id="KW-0723">Serine/threonine-protein kinase</keyword>
<comment type="cofactor">
    <cofactor evidence="1">
        <name>Mg(2+)</name>
        <dbReference type="ChEBI" id="CHEBI:18420"/>
    </cofactor>
</comment>
<keyword evidence="11 21" id="KW-0547">Nucleotide-binding</keyword>
<reference evidence="24" key="2">
    <citation type="submission" date="2025-08" db="UniProtKB">
        <authorList>
            <consortium name="Ensembl"/>
        </authorList>
    </citation>
    <scope>IDENTIFICATION</scope>
</reference>
<dbReference type="Gene3D" id="1.10.510.10">
    <property type="entry name" value="Transferase(Phosphotransferase) domain 1"/>
    <property type="match status" value="1"/>
</dbReference>
<feature type="region of interest" description="Disordered" evidence="22">
    <location>
        <begin position="52"/>
        <end position="230"/>
    </location>
</feature>
<dbReference type="GO" id="GO:0051276">
    <property type="term" value="P:chromosome organization"/>
    <property type="evidence" value="ECO:0007669"/>
    <property type="project" value="UniProtKB-ARBA"/>
</dbReference>
<dbReference type="Gene3D" id="3.30.200.20">
    <property type="entry name" value="Phosphorylase Kinase, domain 1"/>
    <property type="match status" value="1"/>
</dbReference>
<evidence type="ECO:0000256" key="12">
    <source>
        <dbReference type="ARBA" id="ARBA00022777"/>
    </source>
</evidence>
<feature type="compositionally biased region" description="Polar residues" evidence="22">
    <location>
        <begin position="57"/>
        <end position="66"/>
    </location>
</feature>
<feature type="region of interest" description="Disordered" evidence="22">
    <location>
        <begin position="851"/>
        <end position="870"/>
    </location>
</feature>
<keyword evidence="10" id="KW-0808">Transferase</keyword>
<dbReference type="InterPro" id="IPR011009">
    <property type="entry name" value="Kinase-like_dom_sf"/>
</dbReference>
<proteinExistence type="predicted"/>
<dbReference type="Proteomes" id="UP000005207">
    <property type="component" value="Linkage group LG6"/>
</dbReference>
<reference evidence="25" key="1">
    <citation type="submission" date="2012-01" db="EMBL/GenBank/DDBJ databases">
        <title>The Genome Sequence of Oreochromis niloticus (Nile Tilapia).</title>
        <authorList>
            <consortium name="Broad Institute Genome Assembly Team"/>
            <consortium name="Broad Institute Sequencing Platform"/>
            <person name="Di Palma F."/>
            <person name="Johnson J."/>
            <person name="Lander E.S."/>
            <person name="Lindblad-Toh K."/>
        </authorList>
    </citation>
    <scope>NUCLEOTIDE SEQUENCE [LARGE SCALE GENOMIC DNA]</scope>
</reference>
<dbReference type="GO" id="GO:0072354">
    <property type="term" value="F:histone H3T3 kinase activity"/>
    <property type="evidence" value="ECO:0007669"/>
    <property type="project" value="TreeGrafter"/>
</dbReference>
<dbReference type="GO" id="GO:1901991">
    <property type="term" value="P:negative regulation of mitotic cell cycle phase transition"/>
    <property type="evidence" value="ECO:0007669"/>
    <property type="project" value="UniProtKB-ARBA"/>
</dbReference>
<organism evidence="24 25">
    <name type="scientific">Oreochromis niloticus</name>
    <name type="common">Nile tilapia</name>
    <name type="synonym">Tilapia nilotica</name>
    <dbReference type="NCBI Taxonomy" id="8128"/>
    <lineage>
        <taxon>Eukaryota</taxon>
        <taxon>Metazoa</taxon>
        <taxon>Chordata</taxon>
        <taxon>Craniata</taxon>
        <taxon>Vertebrata</taxon>
        <taxon>Euteleostomi</taxon>
        <taxon>Actinopterygii</taxon>
        <taxon>Neopterygii</taxon>
        <taxon>Teleostei</taxon>
        <taxon>Neoteleostei</taxon>
        <taxon>Acanthomorphata</taxon>
        <taxon>Ovalentaria</taxon>
        <taxon>Cichlomorphae</taxon>
        <taxon>Cichliformes</taxon>
        <taxon>Cichlidae</taxon>
        <taxon>African cichlids</taxon>
        <taxon>Pseudocrenilabrinae</taxon>
        <taxon>Oreochromini</taxon>
        <taxon>Oreochromis</taxon>
    </lineage>
</organism>
<dbReference type="GO" id="GO:0005694">
    <property type="term" value="C:chromosome"/>
    <property type="evidence" value="ECO:0007669"/>
    <property type="project" value="UniProtKB-SubCell"/>
</dbReference>
<evidence type="ECO:0000313" key="24">
    <source>
        <dbReference type="Ensembl" id="ENSONIP00000043455.1"/>
    </source>
</evidence>
<evidence type="ECO:0000256" key="17">
    <source>
        <dbReference type="ARBA" id="ARBA00048679"/>
    </source>
</evidence>
<feature type="region of interest" description="Disordered" evidence="22">
    <location>
        <begin position="264"/>
        <end position="294"/>
    </location>
</feature>
<accession>A0A669C5M7</accession>
<feature type="compositionally biased region" description="Basic and acidic residues" evidence="22">
    <location>
        <begin position="373"/>
        <end position="399"/>
    </location>
</feature>
<comment type="catalytic activity">
    <reaction evidence="17">
        <text>L-seryl-[protein] + ATP = O-phospho-L-seryl-[protein] + ADP + H(+)</text>
        <dbReference type="Rhea" id="RHEA:17989"/>
        <dbReference type="Rhea" id="RHEA-COMP:9863"/>
        <dbReference type="Rhea" id="RHEA-COMP:11604"/>
        <dbReference type="ChEBI" id="CHEBI:15378"/>
        <dbReference type="ChEBI" id="CHEBI:29999"/>
        <dbReference type="ChEBI" id="CHEBI:30616"/>
        <dbReference type="ChEBI" id="CHEBI:83421"/>
        <dbReference type="ChEBI" id="CHEBI:456216"/>
        <dbReference type="EC" id="2.7.11.1"/>
    </reaction>
</comment>
<dbReference type="PANTHER" id="PTHR24419">
    <property type="entry name" value="INTERLEUKIN-1 RECEPTOR-ASSOCIATED KINASE"/>
    <property type="match status" value="1"/>
</dbReference>
<evidence type="ECO:0000256" key="3">
    <source>
        <dbReference type="ARBA" id="ARBA00004186"/>
    </source>
</evidence>
<dbReference type="InParanoid" id="A0A669C5M7"/>
<keyword evidence="25" id="KW-1185">Reference proteome</keyword>
<dbReference type="AlphaFoldDB" id="A0A669C5M7"/>
<evidence type="ECO:0000256" key="11">
    <source>
        <dbReference type="ARBA" id="ARBA00022741"/>
    </source>
</evidence>
<name>A0A669C5M7_ORENI</name>
<dbReference type="EC" id="2.7.11.1" evidence="5"/>
<dbReference type="GO" id="GO:0000278">
    <property type="term" value="P:mitotic cell cycle"/>
    <property type="evidence" value="ECO:0007669"/>
    <property type="project" value="TreeGrafter"/>
</dbReference>
<dbReference type="Pfam" id="PF12330">
    <property type="entry name" value="Haspin_kinase"/>
    <property type="match status" value="1"/>
</dbReference>
<dbReference type="FunFam" id="3.30.200.20:FF:000409">
    <property type="entry name" value="serine/threonine-protein kinase haspin"/>
    <property type="match status" value="1"/>
</dbReference>
<dbReference type="GO" id="GO:0005524">
    <property type="term" value="F:ATP binding"/>
    <property type="evidence" value="ECO:0007669"/>
    <property type="project" value="UniProtKB-UniRule"/>
</dbReference>
<gene>
    <name evidence="24" type="primary">haspin</name>
</gene>
<feature type="compositionally biased region" description="Basic and acidic residues" evidence="22">
    <location>
        <begin position="683"/>
        <end position="724"/>
    </location>
</feature>
<dbReference type="FunFam" id="1.10.510.10:FF:000401">
    <property type="entry name" value="serine/threonine-protein kinase haspin"/>
    <property type="match status" value="1"/>
</dbReference>
<evidence type="ECO:0000256" key="2">
    <source>
        <dbReference type="ARBA" id="ARBA00004123"/>
    </source>
</evidence>
<evidence type="ECO:0000256" key="1">
    <source>
        <dbReference type="ARBA" id="ARBA00001946"/>
    </source>
</evidence>
<dbReference type="InterPro" id="IPR024604">
    <property type="entry name" value="GSG2_C"/>
</dbReference>
<keyword evidence="9" id="KW-0597">Phosphoprotein</keyword>
<evidence type="ECO:0000313" key="25">
    <source>
        <dbReference type="Proteomes" id="UP000005207"/>
    </source>
</evidence>
<feature type="region of interest" description="Disordered" evidence="22">
    <location>
        <begin position="373"/>
        <end position="405"/>
    </location>
</feature>
<dbReference type="PANTHER" id="PTHR24419:SF18">
    <property type="entry name" value="SERINE_THREONINE-PROTEIN KINASE HASPIN"/>
    <property type="match status" value="1"/>
</dbReference>
<dbReference type="GO" id="GO:0005819">
    <property type="term" value="C:spindle"/>
    <property type="evidence" value="ECO:0007669"/>
    <property type="project" value="UniProtKB-SubCell"/>
</dbReference>
<keyword evidence="15" id="KW-0539">Nucleus</keyword>
<dbReference type="Ensembl" id="ENSONIT00000090598.1">
    <property type="protein sequence ID" value="ENSONIP00000043455.1"/>
    <property type="gene ID" value="ENSONIG00000033575.1"/>
</dbReference>
<keyword evidence="14" id="KW-0206">Cytoskeleton</keyword>
<comment type="catalytic activity">
    <reaction evidence="16">
        <text>L-threonyl-[protein] + ATP = O-phospho-L-threonyl-[protein] + ADP + H(+)</text>
        <dbReference type="Rhea" id="RHEA:46608"/>
        <dbReference type="Rhea" id="RHEA-COMP:11060"/>
        <dbReference type="Rhea" id="RHEA-COMP:11605"/>
        <dbReference type="ChEBI" id="CHEBI:15378"/>
        <dbReference type="ChEBI" id="CHEBI:30013"/>
        <dbReference type="ChEBI" id="CHEBI:30616"/>
        <dbReference type="ChEBI" id="CHEBI:61977"/>
        <dbReference type="ChEBI" id="CHEBI:456216"/>
        <dbReference type="EC" id="2.7.11.1"/>
    </reaction>
</comment>
<keyword evidence="6" id="KW-0158">Chromosome</keyword>
<evidence type="ECO:0000256" key="7">
    <source>
        <dbReference type="ARBA" id="ARBA00022490"/>
    </source>
</evidence>
<dbReference type="InterPro" id="IPR017441">
    <property type="entry name" value="Protein_kinase_ATP_BS"/>
</dbReference>
<dbReference type="OMA" id="QSAKTEC"/>
<feature type="region of interest" description="Disordered" evidence="22">
    <location>
        <begin position="665"/>
        <end position="752"/>
    </location>
</feature>
<protein>
    <recommendedName>
        <fullName evidence="19">Serine/threonine-protein kinase haspin</fullName>
        <ecNumber evidence="5">2.7.11.1</ecNumber>
    </recommendedName>
    <alternativeName>
        <fullName evidence="20">Germ cell-specific gene 2 protein</fullName>
    </alternativeName>
</protein>
<evidence type="ECO:0000256" key="21">
    <source>
        <dbReference type="PROSITE-ProRule" id="PRU10141"/>
    </source>
</evidence>
<dbReference type="PROSITE" id="PS00107">
    <property type="entry name" value="PROTEIN_KINASE_ATP"/>
    <property type="match status" value="1"/>
</dbReference>
<evidence type="ECO:0000256" key="10">
    <source>
        <dbReference type="ARBA" id="ARBA00022679"/>
    </source>
</evidence>
<evidence type="ECO:0000259" key="23">
    <source>
        <dbReference type="PROSITE" id="PS50011"/>
    </source>
</evidence>
<feature type="binding site" evidence="21">
    <location>
        <position position="957"/>
    </location>
    <ligand>
        <name>ATP</name>
        <dbReference type="ChEBI" id="CHEBI:30616"/>
    </ligand>
</feature>
<comment type="subcellular location">
    <subcellularLocation>
        <location evidence="4">Chromosome</location>
    </subcellularLocation>
    <subcellularLocation>
        <location evidence="3">Cytoplasm</location>
        <location evidence="3">Cytoskeleton</location>
        <location evidence="3">Spindle</location>
    </subcellularLocation>
    <subcellularLocation>
        <location evidence="2">Nucleus</location>
    </subcellularLocation>
</comment>
<dbReference type="GO" id="GO:0035556">
    <property type="term" value="P:intracellular signal transduction"/>
    <property type="evidence" value="ECO:0007669"/>
    <property type="project" value="TreeGrafter"/>
</dbReference>
<dbReference type="SMART" id="SM01331">
    <property type="entry name" value="DUF3635"/>
    <property type="match status" value="1"/>
</dbReference>
<dbReference type="GO" id="GO:0005737">
    <property type="term" value="C:cytoplasm"/>
    <property type="evidence" value="ECO:0007669"/>
    <property type="project" value="TreeGrafter"/>
</dbReference>
<dbReference type="SUPFAM" id="SSF56112">
    <property type="entry name" value="Protein kinase-like (PK-like)"/>
    <property type="match status" value="1"/>
</dbReference>
<evidence type="ECO:0000256" key="4">
    <source>
        <dbReference type="ARBA" id="ARBA00004286"/>
    </source>
</evidence>
<evidence type="ECO:0000256" key="16">
    <source>
        <dbReference type="ARBA" id="ARBA00047899"/>
    </source>
</evidence>
<reference evidence="24" key="3">
    <citation type="submission" date="2025-09" db="UniProtKB">
        <authorList>
            <consortium name="Ensembl"/>
        </authorList>
    </citation>
    <scope>IDENTIFICATION</scope>
</reference>
<evidence type="ECO:0000256" key="18">
    <source>
        <dbReference type="ARBA" id="ARBA00053811"/>
    </source>
</evidence>
<keyword evidence="13 21" id="KW-0067">ATP-binding</keyword>
<evidence type="ECO:0000256" key="9">
    <source>
        <dbReference type="ARBA" id="ARBA00022553"/>
    </source>
</evidence>
<evidence type="ECO:0000256" key="13">
    <source>
        <dbReference type="ARBA" id="ARBA00022840"/>
    </source>
</evidence>
<dbReference type="PROSITE" id="PS50011">
    <property type="entry name" value="PROTEIN_KINASE_DOM"/>
    <property type="match status" value="1"/>
</dbReference>